<dbReference type="SUPFAM" id="SSF50729">
    <property type="entry name" value="PH domain-like"/>
    <property type="match status" value="1"/>
</dbReference>
<dbReference type="GO" id="GO:0030424">
    <property type="term" value="C:axon"/>
    <property type="evidence" value="ECO:0007669"/>
    <property type="project" value="TreeGrafter"/>
</dbReference>
<dbReference type="GO" id="GO:0030139">
    <property type="term" value="C:endocytic vesicle"/>
    <property type="evidence" value="ECO:0007669"/>
    <property type="project" value="TreeGrafter"/>
</dbReference>
<dbReference type="GO" id="GO:0005886">
    <property type="term" value="C:plasma membrane"/>
    <property type="evidence" value="ECO:0007669"/>
    <property type="project" value="TreeGrafter"/>
</dbReference>
<reference evidence="2" key="1">
    <citation type="submission" date="2014-03" db="EMBL/GenBank/DDBJ databases">
        <authorList>
            <person name="Aksoy S."/>
            <person name="Warren W."/>
            <person name="Wilson R.K."/>
        </authorList>
    </citation>
    <scope>NUCLEOTIDE SEQUENCE [LARGE SCALE GENOMIC DNA]</scope>
    <source>
        <strain evidence="2">IAEA</strain>
    </source>
</reference>
<dbReference type="GO" id="GO:0007266">
    <property type="term" value="P:Rho protein signal transduction"/>
    <property type="evidence" value="ECO:0007669"/>
    <property type="project" value="TreeGrafter"/>
</dbReference>
<dbReference type="AlphaFoldDB" id="A0A1B0ACS0"/>
<evidence type="ECO:0000313" key="1">
    <source>
        <dbReference type="EnsemblMetazoa" id="GPAI041480-PA"/>
    </source>
</evidence>
<evidence type="ECO:0000313" key="2">
    <source>
        <dbReference type="Proteomes" id="UP000092445"/>
    </source>
</evidence>
<accession>A0A1B0ACS0</accession>
<dbReference type="PANTHER" id="PTHR13217">
    <property type="entry name" value="PLECKSTRIN HOMOLOGY DOMAIN-CONTAINING FAMILY G MEMBER 7"/>
    <property type="match status" value="1"/>
</dbReference>
<name>A0A1B0ACS0_GLOPL</name>
<dbReference type="Proteomes" id="UP000092445">
    <property type="component" value="Unassembled WGS sequence"/>
</dbReference>
<dbReference type="EnsemblMetazoa" id="GPAI041480-RA">
    <property type="protein sequence ID" value="GPAI041480-PA"/>
    <property type="gene ID" value="GPAI041480"/>
</dbReference>
<proteinExistence type="predicted"/>
<organism evidence="1 2">
    <name type="scientific">Glossina pallidipes</name>
    <name type="common">Tsetse fly</name>
    <dbReference type="NCBI Taxonomy" id="7398"/>
    <lineage>
        <taxon>Eukaryota</taxon>
        <taxon>Metazoa</taxon>
        <taxon>Ecdysozoa</taxon>
        <taxon>Arthropoda</taxon>
        <taxon>Hexapoda</taxon>
        <taxon>Insecta</taxon>
        <taxon>Pterygota</taxon>
        <taxon>Neoptera</taxon>
        <taxon>Endopterygota</taxon>
        <taxon>Diptera</taxon>
        <taxon>Brachycera</taxon>
        <taxon>Muscomorpha</taxon>
        <taxon>Hippoboscoidea</taxon>
        <taxon>Glossinidae</taxon>
        <taxon>Glossina</taxon>
    </lineage>
</organism>
<dbReference type="PANTHER" id="PTHR13217:SF11">
    <property type="entry name" value="PLECKSTRIN HOMOLOGY DOMAIN-CONTAINING FAMILY G MEMBER 5"/>
    <property type="match status" value="1"/>
</dbReference>
<dbReference type="InterPro" id="IPR040181">
    <property type="entry name" value="PKHG5/7"/>
</dbReference>
<dbReference type="GO" id="GO:0043542">
    <property type="term" value="P:endothelial cell migration"/>
    <property type="evidence" value="ECO:0007669"/>
    <property type="project" value="TreeGrafter"/>
</dbReference>
<sequence length="191" mass="21615">MVQNTENVVFSVNNHLTTRQDNERSKGVMARIQSYDVVETNNEHLSKLIKQYSQMFDLCGAMKDRAPQHVRHLFMEGDHKYKDNHSKANVHCFLLTDMLLACKSIAKNDLGSLKWPSLRIHCNAQKRKAGMSRSKEHGLNSARQVIVSANNSHSGSVEWNDSRNASVDFEKTNSLSSDEGCHGFPVPIDFQ</sequence>
<protein>
    <submittedName>
        <fullName evidence="1">Uncharacterized protein</fullName>
    </submittedName>
</protein>
<reference evidence="1" key="2">
    <citation type="submission" date="2020-05" db="UniProtKB">
        <authorList>
            <consortium name="EnsemblMetazoa"/>
        </authorList>
    </citation>
    <scope>IDENTIFICATION</scope>
    <source>
        <strain evidence="1">IAEA</strain>
    </source>
</reference>
<dbReference type="VEuPathDB" id="VectorBase:GPAI041480"/>
<dbReference type="STRING" id="7398.A0A1B0ACS0"/>
<keyword evidence="2" id="KW-1185">Reference proteome</keyword>